<dbReference type="SUPFAM" id="SSF56059">
    <property type="entry name" value="Glutathione synthetase ATP-binding domain-like"/>
    <property type="match status" value="1"/>
</dbReference>
<name>A0A517P4C4_9PLAN</name>
<evidence type="ECO:0008006" key="3">
    <source>
        <dbReference type="Google" id="ProtNLM"/>
    </source>
</evidence>
<keyword evidence="2" id="KW-1185">Reference proteome</keyword>
<protein>
    <recommendedName>
        <fullName evidence="3">ATP-grasp domain-containing protein</fullName>
    </recommendedName>
</protein>
<proteinExistence type="predicted"/>
<reference evidence="1 2" key="1">
    <citation type="submission" date="2019-02" db="EMBL/GenBank/DDBJ databases">
        <title>Deep-cultivation of Planctomycetes and their phenomic and genomic characterization uncovers novel biology.</title>
        <authorList>
            <person name="Wiegand S."/>
            <person name="Jogler M."/>
            <person name="Boedeker C."/>
            <person name="Pinto D."/>
            <person name="Vollmers J."/>
            <person name="Rivas-Marin E."/>
            <person name="Kohn T."/>
            <person name="Peeters S.H."/>
            <person name="Heuer A."/>
            <person name="Rast P."/>
            <person name="Oberbeckmann S."/>
            <person name="Bunk B."/>
            <person name="Jeske O."/>
            <person name="Meyerdierks A."/>
            <person name="Storesund J.E."/>
            <person name="Kallscheuer N."/>
            <person name="Luecker S."/>
            <person name="Lage O.M."/>
            <person name="Pohl T."/>
            <person name="Merkel B.J."/>
            <person name="Hornburger P."/>
            <person name="Mueller R.-W."/>
            <person name="Bruemmer F."/>
            <person name="Labrenz M."/>
            <person name="Spormann A.M."/>
            <person name="Op den Camp H."/>
            <person name="Overmann J."/>
            <person name="Amann R."/>
            <person name="Jetten M.S.M."/>
            <person name="Mascher T."/>
            <person name="Medema M.H."/>
            <person name="Devos D.P."/>
            <person name="Kaster A.-K."/>
            <person name="Ovreas L."/>
            <person name="Rohde M."/>
            <person name="Galperin M.Y."/>
            <person name="Jogler C."/>
        </authorList>
    </citation>
    <scope>NUCLEOTIDE SEQUENCE [LARGE SCALE GENOMIC DNA]</scope>
    <source>
        <strain evidence="1 2">CA12</strain>
    </source>
</reference>
<dbReference type="RefSeq" id="WP_145356910.1">
    <property type="nucleotide sequence ID" value="NZ_CP036265.1"/>
</dbReference>
<dbReference type="NCBIfam" id="NF038074">
    <property type="entry name" value="fam_STM4014"/>
    <property type="match status" value="1"/>
</dbReference>
<dbReference type="KEGG" id="acaf:CA12_03070"/>
<dbReference type="Gene3D" id="3.30.470.20">
    <property type="entry name" value="ATP-grasp fold, B domain"/>
    <property type="match status" value="1"/>
</dbReference>
<sequence length="398" mass="42487">MRPESPTVAPPRRWALVGNPENRRVALFQRALADRGAPPALLLPWLDLLSGRRSIEEVPPDAVLRVDSPGENWAVERALLATGLEAAEAEGSPTLGRRALAGLEADRGRILHPRQWFLGLRETLTDWDRRLAGRGVRWTAPAAGVLCMFDKLACQRRLAAAGVPVPAALSPGPVGGFDELTDRMAAADCDRAFVKLAHGSSASGVVAVQRGRTGWSAITSAEIVRGPSSCGEPGGLRLYNSLNVRRYVERDDVRDLIDELARHRVHVERWLPKASAEGATFDLRIVTICGRPRHTVVRTARSPLTNLHLGGRRGDPAAVRALCGPERWEAVLATVRRTAAAFPDTLTTGQDVLIAPGGRAHAVLEVNAFGDLLPGVTDEGEDASTAQIAAVAAVAAGG</sequence>
<dbReference type="InterPro" id="IPR047778">
    <property type="entry name" value="STM4014-like"/>
</dbReference>
<evidence type="ECO:0000313" key="2">
    <source>
        <dbReference type="Proteomes" id="UP000318741"/>
    </source>
</evidence>
<accession>A0A517P4C4</accession>
<gene>
    <name evidence="1" type="ORF">CA12_03070</name>
</gene>
<dbReference type="OrthoDB" id="9789963at2"/>
<organism evidence="1 2">
    <name type="scientific">Alienimonas californiensis</name>
    <dbReference type="NCBI Taxonomy" id="2527989"/>
    <lineage>
        <taxon>Bacteria</taxon>
        <taxon>Pseudomonadati</taxon>
        <taxon>Planctomycetota</taxon>
        <taxon>Planctomycetia</taxon>
        <taxon>Planctomycetales</taxon>
        <taxon>Planctomycetaceae</taxon>
        <taxon>Alienimonas</taxon>
    </lineage>
</organism>
<dbReference type="EMBL" id="CP036265">
    <property type="protein sequence ID" value="QDT14238.1"/>
    <property type="molecule type" value="Genomic_DNA"/>
</dbReference>
<dbReference type="Proteomes" id="UP000318741">
    <property type="component" value="Chromosome"/>
</dbReference>
<dbReference type="AlphaFoldDB" id="A0A517P4C4"/>
<evidence type="ECO:0000313" key="1">
    <source>
        <dbReference type="EMBL" id="QDT14238.1"/>
    </source>
</evidence>